<evidence type="ECO:0000256" key="1">
    <source>
        <dbReference type="ARBA" id="ARBA00004173"/>
    </source>
</evidence>
<keyword evidence="4" id="KW-0496">Mitochondrion</keyword>
<organism evidence="8 9">
    <name type="scientific">Kazachstania africana (strain ATCC 22294 / BCRC 22015 / CBS 2517 / CECT 1963 / NBRC 1671 / NRRL Y-8276)</name>
    <name type="common">Yeast</name>
    <name type="synonym">Kluyveromyces africanus</name>
    <dbReference type="NCBI Taxonomy" id="1071382"/>
    <lineage>
        <taxon>Eukaryota</taxon>
        <taxon>Fungi</taxon>
        <taxon>Dikarya</taxon>
        <taxon>Ascomycota</taxon>
        <taxon>Saccharomycotina</taxon>
        <taxon>Saccharomycetes</taxon>
        <taxon>Saccharomycetales</taxon>
        <taxon>Saccharomycetaceae</taxon>
        <taxon>Kazachstania</taxon>
    </lineage>
</organism>
<gene>
    <name evidence="8" type="primary">KAFR0B03350</name>
    <name evidence="8" type="ORF">KAFR_0B03350</name>
</gene>
<dbReference type="eggNOG" id="ENOG502S452">
    <property type="taxonomic scope" value="Eukaryota"/>
</dbReference>
<dbReference type="Proteomes" id="UP000005220">
    <property type="component" value="Chromosome 2"/>
</dbReference>
<comment type="similarity">
    <text evidence="2">Belongs to the mitochondrion-specific ribosomal protein mL53 family.</text>
</comment>
<evidence type="ECO:0000256" key="3">
    <source>
        <dbReference type="ARBA" id="ARBA00022980"/>
    </source>
</evidence>
<dbReference type="EMBL" id="HE650822">
    <property type="protein sequence ID" value="CCF56632.1"/>
    <property type="molecule type" value="Genomic_DNA"/>
</dbReference>
<dbReference type="FunFam" id="3.40.30.10:FF:000260">
    <property type="entry name" value="Mitochondrial ribosomal protein L44"/>
    <property type="match status" value="1"/>
</dbReference>
<evidence type="ECO:0000313" key="9">
    <source>
        <dbReference type="Proteomes" id="UP000005220"/>
    </source>
</evidence>
<dbReference type="HOGENOM" id="CLU_131037_1_0_1"/>
<evidence type="ECO:0000256" key="5">
    <source>
        <dbReference type="ARBA" id="ARBA00023274"/>
    </source>
</evidence>
<dbReference type="GO" id="GO:0003735">
    <property type="term" value="F:structural constituent of ribosome"/>
    <property type="evidence" value="ECO:0007669"/>
    <property type="project" value="EnsemblFungi"/>
</dbReference>
<dbReference type="STRING" id="1071382.H2AQI2"/>
<evidence type="ECO:0000256" key="2">
    <source>
        <dbReference type="ARBA" id="ARBA00005557"/>
    </source>
</evidence>
<dbReference type="PANTHER" id="PTHR28236:SF1">
    <property type="entry name" value="LARGE RIBOSOMAL SUBUNIT PROTEIN ML53"/>
    <property type="match status" value="1"/>
</dbReference>
<dbReference type="GeneID" id="13883092"/>
<dbReference type="GO" id="GO:0005762">
    <property type="term" value="C:mitochondrial large ribosomal subunit"/>
    <property type="evidence" value="ECO:0007669"/>
    <property type="project" value="EnsemblFungi"/>
</dbReference>
<accession>H2AQI2</accession>
<proteinExistence type="inferred from homology"/>
<reference evidence="8 9" key="1">
    <citation type="journal article" date="2011" name="Proc. Natl. Acad. Sci. U.S.A.">
        <title>Evolutionary erosion of yeast sex chromosomes by mating-type switching accidents.</title>
        <authorList>
            <person name="Gordon J.L."/>
            <person name="Armisen D."/>
            <person name="Proux-Wera E."/>
            <person name="Oheigeartaigh S.S."/>
            <person name="Byrne K.P."/>
            <person name="Wolfe K.H."/>
        </authorList>
    </citation>
    <scope>NUCLEOTIDE SEQUENCE [LARGE SCALE GENOMIC DNA]</scope>
    <source>
        <strain evidence="9">ATCC 22294 / BCRC 22015 / CBS 2517 / CECT 1963 / NBRC 1671 / NRRL Y-8276</strain>
    </source>
</reference>
<keyword evidence="5" id="KW-0687">Ribonucleoprotein</keyword>
<keyword evidence="3" id="KW-0689">Ribosomal protein</keyword>
<evidence type="ECO:0000256" key="6">
    <source>
        <dbReference type="ARBA" id="ARBA00035180"/>
    </source>
</evidence>
<dbReference type="InterPro" id="IPR042776">
    <property type="entry name" value="Ribosomal_mL53_fung"/>
</dbReference>
<dbReference type="AlphaFoldDB" id="H2AQI2"/>
<evidence type="ECO:0000313" key="8">
    <source>
        <dbReference type="EMBL" id="CCF56632.1"/>
    </source>
</evidence>
<sequence>MITKYFNKVLVRFNPFGKEAKTSRLFLASIPPSQRLTGTKIQSEILNEGTDKEPLIRVIFKDKKEIEVNPSNLSFQELANAFESHSNKLRLRELIERQ</sequence>
<evidence type="ECO:0000256" key="4">
    <source>
        <dbReference type="ARBA" id="ARBA00023128"/>
    </source>
</evidence>
<comment type="subcellular location">
    <subcellularLocation>
        <location evidence="1">Mitochondrion</location>
    </subcellularLocation>
</comment>
<protein>
    <recommendedName>
        <fullName evidence="6">Large ribosomal subunit protein mL53</fullName>
    </recommendedName>
    <alternativeName>
        <fullName evidence="7">54S ribosomal protein L44, mitochondrial</fullName>
    </alternativeName>
</protein>
<dbReference type="PANTHER" id="PTHR28236">
    <property type="entry name" value="54S RIBOSOMAL PROTEIN L44, MITOCHONDRIAL"/>
    <property type="match status" value="1"/>
</dbReference>
<dbReference type="Gene3D" id="3.40.30.10">
    <property type="entry name" value="Glutaredoxin"/>
    <property type="match status" value="1"/>
</dbReference>
<dbReference type="RefSeq" id="XP_003955767.1">
    <property type="nucleotide sequence ID" value="XM_003955718.1"/>
</dbReference>
<name>H2AQI2_KAZAF</name>
<dbReference type="Pfam" id="PF10780">
    <property type="entry name" value="MRP_L53"/>
    <property type="match status" value="1"/>
</dbReference>
<dbReference type="InParanoid" id="H2AQI2"/>
<dbReference type="OrthoDB" id="4136894at2759"/>
<dbReference type="InterPro" id="IPR019716">
    <property type="entry name" value="Ribosomal_mL53"/>
</dbReference>
<dbReference type="KEGG" id="kaf:KAFR_0B03350"/>
<evidence type="ECO:0000256" key="7">
    <source>
        <dbReference type="ARBA" id="ARBA00077936"/>
    </source>
</evidence>
<keyword evidence="9" id="KW-1185">Reference proteome</keyword>
<dbReference type="FunCoup" id="H2AQI2">
    <property type="interactions" value="128"/>
</dbReference>